<dbReference type="SUPFAM" id="SSF46548">
    <property type="entry name" value="alpha-helical ferredoxin"/>
    <property type="match status" value="1"/>
</dbReference>
<dbReference type="PROSITE" id="PS51379">
    <property type="entry name" value="4FE4S_FER_2"/>
    <property type="match status" value="2"/>
</dbReference>
<dbReference type="InterPro" id="IPR017896">
    <property type="entry name" value="4Fe4S_Fe-S-bd"/>
</dbReference>
<keyword evidence="3" id="KW-0560">Oxidoreductase</keyword>
<keyword evidence="6" id="KW-0812">Transmembrane</keyword>
<accession>A0A4R6K0Z4</accession>
<dbReference type="AlphaFoldDB" id="A0A4R6K0Z4"/>
<dbReference type="PANTHER" id="PTHR43255">
    <property type="entry name" value="IRON-SULFUR-BINDING OXIDOREDUCTASE FADF-RELATED-RELATED"/>
    <property type="match status" value="1"/>
</dbReference>
<reference evidence="8 9" key="1">
    <citation type="submission" date="2019-03" db="EMBL/GenBank/DDBJ databases">
        <title>Sequencing the genomes of 1000 actinobacteria strains.</title>
        <authorList>
            <person name="Klenk H.-P."/>
        </authorList>
    </citation>
    <scope>NUCLEOTIDE SEQUENCE [LARGE SCALE GENOMIC DNA]</scope>
    <source>
        <strain evidence="8 9">DSM 43805</strain>
    </source>
</reference>
<evidence type="ECO:0000256" key="1">
    <source>
        <dbReference type="ARBA" id="ARBA00022485"/>
    </source>
</evidence>
<keyword evidence="4" id="KW-0408">Iron</keyword>
<name>A0A4R6K0Z4_9ACTN</name>
<dbReference type="InterPro" id="IPR009051">
    <property type="entry name" value="Helical_ferredxn"/>
</dbReference>
<dbReference type="PROSITE" id="PS00198">
    <property type="entry name" value="4FE4S_FER_1"/>
    <property type="match status" value="1"/>
</dbReference>
<dbReference type="Pfam" id="PF13187">
    <property type="entry name" value="Fer4_9"/>
    <property type="match status" value="1"/>
</dbReference>
<dbReference type="GO" id="GO:0051539">
    <property type="term" value="F:4 iron, 4 sulfur cluster binding"/>
    <property type="evidence" value="ECO:0007669"/>
    <property type="project" value="UniProtKB-KW"/>
</dbReference>
<feature type="transmembrane region" description="Helical" evidence="6">
    <location>
        <begin position="6"/>
        <end position="24"/>
    </location>
</feature>
<keyword evidence="1" id="KW-0004">4Fe-4S</keyword>
<feature type="domain" description="4Fe-4S ferredoxin-type" evidence="7">
    <location>
        <begin position="356"/>
        <end position="386"/>
    </location>
</feature>
<feature type="domain" description="4Fe-4S ferredoxin-type" evidence="7">
    <location>
        <begin position="283"/>
        <end position="313"/>
    </location>
</feature>
<dbReference type="GO" id="GO:0005886">
    <property type="term" value="C:plasma membrane"/>
    <property type="evidence" value="ECO:0007669"/>
    <property type="project" value="TreeGrafter"/>
</dbReference>
<feature type="transmembrane region" description="Helical" evidence="6">
    <location>
        <begin position="106"/>
        <end position="129"/>
    </location>
</feature>
<dbReference type="OrthoDB" id="9794954at2"/>
<dbReference type="RefSeq" id="WP_133875300.1">
    <property type="nucleotide sequence ID" value="NZ_BOMD01000031.1"/>
</dbReference>
<comment type="caution">
    <text evidence="8">The sequence shown here is derived from an EMBL/GenBank/DDBJ whole genome shotgun (WGS) entry which is preliminary data.</text>
</comment>
<evidence type="ECO:0000256" key="6">
    <source>
        <dbReference type="SAM" id="Phobius"/>
    </source>
</evidence>
<dbReference type="GO" id="GO:0046872">
    <property type="term" value="F:metal ion binding"/>
    <property type="evidence" value="ECO:0007669"/>
    <property type="project" value="UniProtKB-KW"/>
</dbReference>
<proteinExistence type="predicted"/>
<sequence>MALRLGIGLVMTAVALFVAGRRIAMLHRLGRAAQPVEPGRTTGAAARLRAELIEVLGQRKLLTWTVPGVAHMLAFWGFLVLVLTVIEGYGALLQRDFHLPLIGTQPWLGFLEDVFILATLVSVVVFAAIRMRHSPAREGRRSRFFGSHLDAAWLVLFMIFNVVWSLLLYRGAQINTGHFPFPGGAFASEAAARLLEPLGATGNDVAETAGLLLALGILLLFLVIVVHSKHLHVFTAAGNIALSRRPRALGALLPVHSVGKPVDFEDPGEDDVIGRGSITDFTWKGLLDFATCTECGRCQSQCPAWNTGKPLSPKLLVMSLRDHALTAAPYLLATDRSRVDALASAAALTPLVGAEGVVHPDVLWSCTTCGACVEQCPVDIEHVDHVVDMRRYQVLMESSFPPEAGVLLRNLEHAGDPWGRGSGARTEWTAGLDFEVRTLNGDRIPDDLEYLFWVGCAGAFDDRAQRTSRAVAQLLHTAGVRFAVLGSGETCTGDPARRIGHELLFQQLAAQNVETLNGAGVRRIVATCAHCFNTLANEYPQLGGDYEVLHHTQLLARLVADGRLTPVTPVDATVTYHDPCYLGRHNRVFVPPRAILGDLPGVRLMEPEHTRERSFCCGAGGARMWLDETLGTRINETRTDELLATRPDIVAAACPYCVDMLADGVALRQEQDRDGGQVAVIDVAEVLLRSVSDPLLTNEPGRAQP</sequence>
<dbReference type="EMBL" id="SNWR01000001">
    <property type="protein sequence ID" value="TDO41256.1"/>
    <property type="molecule type" value="Genomic_DNA"/>
</dbReference>
<keyword evidence="6" id="KW-0472">Membrane</keyword>
<evidence type="ECO:0000256" key="3">
    <source>
        <dbReference type="ARBA" id="ARBA00023002"/>
    </source>
</evidence>
<dbReference type="InterPro" id="IPR004017">
    <property type="entry name" value="Cys_rich_dom"/>
</dbReference>
<keyword evidence="6" id="KW-1133">Transmembrane helix</keyword>
<dbReference type="GO" id="GO:0016491">
    <property type="term" value="F:oxidoreductase activity"/>
    <property type="evidence" value="ECO:0007669"/>
    <property type="project" value="UniProtKB-KW"/>
</dbReference>
<dbReference type="InterPro" id="IPR017900">
    <property type="entry name" value="4Fe4S_Fe_S_CS"/>
</dbReference>
<evidence type="ECO:0000256" key="4">
    <source>
        <dbReference type="ARBA" id="ARBA00023004"/>
    </source>
</evidence>
<evidence type="ECO:0000256" key="2">
    <source>
        <dbReference type="ARBA" id="ARBA00022723"/>
    </source>
</evidence>
<evidence type="ECO:0000256" key="5">
    <source>
        <dbReference type="ARBA" id="ARBA00023014"/>
    </source>
</evidence>
<dbReference type="Proteomes" id="UP000294901">
    <property type="component" value="Unassembled WGS sequence"/>
</dbReference>
<evidence type="ECO:0000313" key="8">
    <source>
        <dbReference type="EMBL" id="TDO41256.1"/>
    </source>
</evidence>
<dbReference type="Pfam" id="PF02754">
    <property type="entry name" value="CCG"/>
    <property type="match status" value="2"/>
</dbReference>
<feature type="transmembrane region" description="Helical" evidence="6">
    <location>
        <begin position="61"/>
        <end position="86"/>
    </location>
</feature>
<keyword evidence="5" id="KW-0411">Iron-sulfur</keyword>
<keyword evidence="9" id="KW-1185">Reference proteome</keyword>
<protein>
    <submittedName>
        <fullName evidence="8">Fe-S oxidoreductase</fullName>
    </submittedName>
</protein>
<feature type="transmembrane region" description="Helical" evidence="6">
    <location>
        <begin position="150"/>
        <end position="169"/>
    </location>
</feature>
<evidence type="ECO:0000313" key="9">
    <source>
        <dbReference type="Proteomes" id="UP000294901"/>
    </source>
</evidence>
<dbReference type="Gene3D" id="1.10.1060.10">
    <property type="entry name" value="Alpha-helical ferredoxin"/>
    <property type="match status" value="1"/>
</dbReference>
<keyword evidence="2" id="KW-0479">Metal-binding</keyword>
<evidence type="ECO:0000259" key="7">
    <source>
        <dbReference type="PROSITE" id="PS51379"/>
    </source>
</evidence>
<feature type="transmembrane region" description="Helical" evidence="6">
    <location>
        <begin position="208"/>
        <end position="226"/>
    </location>
</feature>
<organism evidence="8 9">
    <name type="scientific">Paractinoplanes brasiliensis</name>
    <dbReference type="NCBI Taxonomy" id="52695"/>
    <lineage>
        <taxon>Bacteria</taxon>
        <taxon>Bacillati</taxon>
        <taxon>Actinomycetota</taxon>
        <taxon>Actinomycetes</taxon>
        <taxon>Micromonosporales</taxon>
        <taxon>Micromonosporaceae</taxon>
        <taxon>Paractinoplanes</taxon>
    </lineage>
</organism>
<dbReference type="InterPro" id="IPR051460">
    <property type="entry name" value="HdrC_iron-sulfur_subunit"/>
</dbReference>
<dbReference type="PANTHER" id="PTHR43255:SF1">
    <property type="entry name" value="IRON-SULFUR-BINDING OXIDOREDUCTASE FADF-RELATED"/>
    <property type="match status" value="1"/>
</dbReference>
<gene>
    <name evidence="8" type="ORF">C8E87_4986</name>
</gene>